<dbReference type="Proteomes" id="UP000257554">
    <property type="component" value="Segment"/>
</dbReference>
<dbReference type="GeneID" id="76971845"/>
<organism evidence="1 2">
    <name type="scientific">crAssphage sp. isolate ctbg_1</name>
    <dbReference type="NCBI Taxonomy" id="2989854"/>
    <lineage>
        <taxon>Viruses</taxon>
        <taxon>Duplodnaviria</taxon>
        <taxon>Heunggongvirae</taxon>
        <taxon>Uroviricota</taxon>
        <taxon>Caudoviricetes</taxon>
        <taxon>Crassvirales</taxon>
        <taxon>Intestiviridae</taxon>
        <taxon>Crudevirinae</taxon>
        <taxon>Whopevirus</taxon>
        <taxon>Whopevirus animalis</taxon>
    </lineage>
</organism>
<evidence type="ECO:0000313" key="2">
    <source>
        <dbReference type="Proteomes" id="UP000257554"/>
    </source>
</evidence>
<accession>A0A345MSY6</accession>
<sequence length="80" mass="9388">MKDVNIIAETKIDNHRVVVTQDTIQHDFTMFRVCVVRKLFWFWTYLSCIASYKAIGKSSFNIQKYNALAKLNQLHNHGKV</sequence>
<proteinExistence type="predicted"/>
<protein>
    <submittedName>
        <fullName evidence="1">Uncharacterized protein</fullName>
    </submittedName>
</protein>
<dbReference type="RefSeq" id="YP_010097632.1">
    <property type="nucleotide sequence ID" value="NC_055760.1"/>
</dbReference>
<keyword evidence="2" id="KW-1185">Reference proteome</keyword>
<dbReference type="EMBL" id="MH616963">
    <property type="protein sequence ID" value="AXH74486.1"/>
    <property type="molecule type" value="Genomic_DNA"/>
</dbReference>
<name>A0A345MSY6_9CAUD</name>
<reference evidence="1 2" key="1">
    <citation type="submission" date="2018-07" db="EMBL/GenBank/DDBJ databases">
        <title>Uncovering a Universe of Circular DNA Viruses in Animal Metagenomes.</title>
        <authorList>
            <person name="Tisza M."/>
            <person name="Buck C."/>
            <person name="Pastrana D."/>
            <person name="Welch N."/>
            <person name="Peretti A."/>
        </authorList>
    </citation>
    <scope>NUCLEOTIDE SEQUENCE [LARGE SCALE GENOMIC DNA]</scope>
    <source>
        <strain evidence="1">Ctbg_1</strain>
    </source>
</reference>
<evidence type="ECO:0000313" key="1">
    <source>
        <dbReference type="EMBL" id="AXH74486.1"/>
    </source>
</evidence>